<dbReference type="RefSeq" id="XP_049307062.1">
    <property type="nucleotide sequence ID" value="XM_049451105.1"/>
</dbReference>
<dbReference type="GO" id="GO:0046872">
    <property type="term" value="F:metal ion binding"/>
    <property type="evidence" value="ECO:0007669"/>
    <property type="project" value="UniProtKB-KW"/>
</dbReference>
<evidence type="ECO:0000313" key="15">
    <source>
        <dbReference type="Proteomes" id="UP001652620"/>
    </source>
</evidence>
<feature type="transmembrane region" description="Helical" evidence="12">
    <location>
        <begin position="175"/>
        <end position="200"/>
    </location>
</feature>
<evidence type="ECO:0000256" key="3">
    <source>
        <dbReference type="ARBA" id="ARBA00022448"/>
    </source>
</evidence>
<feature type="region of interest" description="Disordered" evidence="11">
    <location>
        <begin position="1"/>
        <end position="46"/>
    </location>
</feature>
<evidence type="ECO:0000259" key="13">
    <source>
        <dbReference type="PROSITE" id="PS50939"/>
    </source>
</evidence>
<feature type="transmembrane region" description="Helical" evidence="12">
    <location>
        <begin position="257"/>
        <end position="277"/>
    </location>
</feature>
<dbReference type="PROSITE" id="PS50939">
    <property type="entry name" value="CYTOCHROME_B561"/>
    <property type="match status" value="1"/>
</dbReference>
<dbReference type="Gene3D" id="1.20.120.1770">
    <property type="match status" value="1"/>
</dbReference>
<dbReference type="PANTHER" id="PTHR10106">
    <property type="entry name" value="CYTOCHROME B561-RELATED"/>
    <property type="match status" value="1"/>
</dbReference>
<dbReference type="EMBL" id="GAKP01017645">
    <property type="protein sequence ID" value="JAC41307.1"/>
    <property type="molecule type" value="Transcribed_RNA"/>
</dbReference>
<keyword evidence="6" id="KW-0479">Metal-binding</keyword>
<dbReference type="InterPro" id="IPR043205">
    <property type="entry name" value="CYB561/CYBRD1-like"/>
</dbReference>
<reference evidence="16" key="2">
    <citation type="submission" date="2025-05" db="UniProtKB">
        <authorList>
            <consortium name="RefSeq"/>
        </authorList>
    </citation>
    <scope>IDENTIFICATION</scope>
    <source>
        <tissue evidence="16">Adult</tissue>
    </source>
</reference>
<feature type="transmembrane region" description="Helical" evidence="12">
    <location>
        <begin position="104"/>
        <end position="123"/>
    </location>
</feature>
<name>A0A034VGS4_BACDO</name>
<dbReference type="FunFam" id="1.20.120.1770:FF:000001">
    <property type="entry name" value="Cytochrome b reductase 1"/>
    <property type="match status" value="1"/>
</dbReference>
<evidence type="ECO:0000256" key="12">
    <source>
        <dbReference type="SAM" id="Phobius"/>
    </source>
</evidence>
<keyword evidence="7" id="KW-0249">Electron transport</keyword>
<protein>
    <submittedName>
        <fullName evidence="14">Cytochrome b reductase 1</fullName>
    </submittedName>
    <submittedName>
        <fullName evidence="16">Plasma membrane ascorbate-dependent reductase CYBRD1 isoform X1</fullName>
    </submittedName>
</protein>
<dbReference type="SMART" id="SM00665">
    <property type="entry name" value="B561"/>
    <property type="match status" value="1"/>
</dbReference>
<evidence type="ECO:0000256" key="9">
    <source>
        <dbReference type="ARBA" id="ARBA00023004"/>
    </source>
</evidence>
<feature type="transmembrane region" description="Helical" evidence="12">
    <location>
        <begin position="60"/>
        <end position="84"/>
    </location>
</feature>
<keyword evidence="8 12" id="KW-1133">Transmembrane helix</keyword>
<dbReference type="GO" id="GO:0016020">
    <property type="term" value="C:membrane"/>
    <property type="evidence" value="ECO:0007669"/>
    <property type="project" value="UniProtKB-SubCell"/>
</dbReference>
<comment type="cofactor">
    <cofactor evidence="1">
        <name>heme b</name>
        <dbReference type="ChEBI" id="CHEBI:60344"/>
    </cofactor>
</comment>
<sequence length="294" mass="32978">MDTNSVSPLPPPEAPLAMMEVEKSPPGTPTTNDMPPPPDEEKRYEEDSENDWNCGSWFEYLLIVILSTILLVGVLILTLFWILFYRDGFAWSDNPALQFNLHPTLMVAGFITLSGFSILLYRLCRCLKHIYVKLIHMFFHACAIPCVALGFLSVFDSHNLSEPPKVNFYSMHSWLGFVTMGMFVLQFVVGFFSFLVLLCCENRTYKCRSIMVPIHASFGLVNFMLAIATCITGLVEYERQNAGNAVLSSRNSEIEHYIINALGIVLVAIGIIVSVAVRRSNAPATAKVYVTERC</sequence>
<dbReference type="InterPro" id="IPR006593">
    <property type="entry name" value="Cyt_b561/ferric_Rdtase_TM"/>
</dbReference>
<evidence type="ECO:0000256" key="4">
    <source>
        <dbReference type="ARBA" id="ARBA00022617"/>
    </source>
</evidence>
<evidence type="ECO:0000256" key="5">
    <source>
        <dbReference type="ARBA" id="ARBA00022692"/>
    </source>
</evidence>
<dbReference type="PANTHER" id="PTHR10106:SF24">
    <property type="entry name" value="NO EXTENDED MEMORY, ISOFORM A"/>
    <property type="match status" value="1"/>
</dbReference>
<feature type="transmembrane region" description="Helical" evidence="12">
    <location>
        <begin position="212"/>
        <end position="237"/>
    </location>
</feature>
<evidence type="ECO:0000313" key="14">
    <source>
        <dbReference type="EMBL" id="JAC41307.1"/>
    </source>
</evidence>
<dbReference type="OrthoDB" id="907479at2759"/>
<dbReference type="Proteomes" id="UP001652620">
    <property type="component" value="Chromosome 3"/>
</dbReference>
<dbReference type="GO" id="GO:0016491">
    <property type="term" value="F:oxidoreductase activity"/>
    <property type="evidence" value="ECO:0007669"/>
    <property type="project" value="InterPro"/>
</dbReference>
<organism evidence="14">
    <name type="scientific">Bactrocera dorsalis</name>
    <name type="common">Oriental fruit fly</name>
    <name type="synonym">Dacus dorsalis</name>
    <dbReference type="NCBI Taxonomy" id="27457"/>
    <lineage>
        <taxon>Eukaryota</taxon>
        <taxon>Metazoa</taxon>
        <taxon>Ecdysozoa</taxon>
        <taxon>Arthropoda</taxon>
        <taxon>Hexapoda</taxon>
        <taxon>Insecta</taxon>
        <taxon>Pterygota</taxon>
        <taxon>Neoptera</taxon>
        <taxon>Endopterygota</taxon>
        <taxon>Diptera</taxon>
        <taxon>Brachycera</taxon>
        <taxon>Muscomorpha</taxon>
        <taxon>Tephritoidea</taxon>
        <taxon>Tephritidae</taxon>
        <taxon>Bactrocera</taxon>
        <taxon>Bactrocera</taxon>
    </lineage>
</organism>
<dbReference type="Pfam" id="PF03188">
    <property type="entry name" value="Cytochrom_B561"/>
    <property type="match status" value="1"/>
</dbReference>
<evidence type="ECO:0000256" key="1">
    <source>
        <dbReference type="ARBA" id="ARBA00001970"/>
    </source>
</evidence>
<evidence type="ECO:0000256" key="7">
    <source>
        <dbReference type="ARBA" id="ARBA00022982"/>
    </source>
</evidence>
<feature type="transmembrane region" description="Helical" evidence="12">
    <location>
        <begin position="135"/>
        <end position="155"/>
    </location>
</feature>
<evidence type="ECO:0000256" key="8">
    <source>
        <dbReference type="ARBA" id="ARBA00022989"/>
    </source>
</evidence>
<keyword evidence="9" id="KW-0408">Iron</keyword>
<gene>
    <name evidence="14" type="primary">CYBR1</name>
    <name evidence="16" type="synonym">LOC105233847</name>
</gene>
<reference evidence="14" key="1">
    <citation type="journal article" date="2014" name="BMC Genomics">
        <title>Characterizing the developmental transcriptome of the oriental fruit fly, Bactrocera dorsalis (Diptera: Tephritidae) through comparative genomic analysis with Drosophila melanogaster utilizing modENCODE datasets.</title>
        <authorList>
            <person name="Geib S.M."/>
            <person name="Calla B."/>
            <person name="Hall B."/>
            <person name="Hou S."/>
            <person name="Manoukis N.C."/>
        </authorList>
    </citation>
    <scope>NUCLEOTIDE SEQUENCE</scope>
    <source>
        <strain evidence="14">Punador</strain>
    </source>
</reference>
<accession>A0A034VGS4</accession>
<evidence type="ECO:0000313" key="16">
    <source>
        <dbReference type="RefSeq" id="XP_049307062.1"/>
    </source>
</evidence>
<comment type="subcellular location">
    <subcellularLocation>
        <location evidence="2">Membrane</location>
        <topology evidence="2">Multi-pass membrane protein</topology>
    </subcellularLocation>
</comment>
<evidence type="ECO:0000256" key="10">
    <source>
        <dbReference type="ARBA" id="ARBA00023136"/>
    </source>
</evidence>
<keyword evidence="3" id="KW-0813">Transport</keyword>
<keyword evidence="4" id="KW-0349">Heme</keyword>
<evidence type="ECO:0000256" key="6">
    <source>
        <dbReference type="ARBA" id="ARBA00022723"/>
    </source>
</evidence>
<keyword evidence="10 12" id="KW-0472">Membrane</keyword>
<keyword evidence="5 12" id="KW-0812">Transmembrane</keyword>
<feature type="domain" description="Cytochrome b561" evidence="13">
    <location>
        <begin position="66"/>
        <end position="278"/>
    </location>
</feature>
<keyword evidence="15" id="KW-1185">Reference proteome</keyword>
<proteinExistence type="predicted"/>
<dbReference type="OMA" id="TPNGIDM"/>
<evidence type="ECO:0000256" key="2">
    <source>
        <dbReference type="ARBA" id="ARBA00004141"/>
    </source>
</evidence>
<dbReference type="AlphaFoldDB" id="A0A034VGS4"/>
<evidence type="ECO:0000256" key="11">
    <source>
        <dbReference type="SAM" id="MobiDB-lite"/>
    </source>
</evidence>